<dbReference type="EMBL" id="CP001792">
    <property type="protein sequence ID" value="ACX76206.1"/>
    <property type="molecule type" value="Genomic_DNA"/>
</dbReference>
<evidence type="ECO:0000259" key="8">
    <source>
        <dbReference type="PROSITE" id="PS51175"/>
    </source>
</evidence>
<evidence type="ECO:0000313" key="10">
    <source>
        <dbReference type="EMBL" id="ADL27020.1"/>
    </source>
</evidence>
<dbReference type="CAZy" id="CBM35">
    <property type="family name" value="Carbohydrate-Binding Module Family 35"/>
</dbReference>
<dbReference type="STRING" id="59374.FSU_3191"/>
<dbReference type="SUPFAM" id="SSF75005">
    <property type="entry name" value="Arabinanase/levansucrase/invertase"/>
    <property type="match status" value="1"/>
</dbReference>
<comment type="pathway">
    <text evidence="1">Glycan metabolism; L-arabinan degradation.</text>
</comment>
<sequence>MKVLNFANLVKSATLATIGAFGVSAVSAADWYAKDNLQPGHDPSVVRFEDGYALMSTNNNLQLWTSEDAYTWQNHKSTVSKIPQWAYTYAPTTEGIWAPDIYYMNGEYRVYYCVSVFGKRTSAIGYQSTKSIMPGTTGYGWTDHGHVFHTVASDKYNAIDADVVRDTEGNYWMAFGSFGLGIQLIKLDAKTGYQASDNKTIYNIARRTSKASGGAEEGPSLIEHGGKYFLFTAWDICCQQGANIEQTTYKTAYGRADKVTGPYKDRAGYDMANGGGTILMERYGRYVGPGGGEAFQDLNRVRFVHHYYDLNGDKFNHIHIRDVVFTEDNWAEMGQPFLGRYLSAEVEHGALTRAVSGDLAITRSNTASNGEYLAYINTAGSKIRLPMNIMQAGEYLLRYRYANGGEGDATHKVTVNGKSQTVTLPPTGSWGTFPEKSIVMIPATLKRGGNFIEIEPQPNGFFSELDRIDFLRVIRDTIPANGFDNGIRVRLTDKDEFAIKDGGYAIFENVVADSIKSDEVSIQVKNATAGKLAIRDGAKNGIVLAECDLSTAKAAANGWSEANCGTLKSKTGIKDFYLTASGISGEAIVGNIMFKLNTPESSSSSVSAESSSSEMIVSSSSESSVALPAVRPTLNYSVTQIPNGYRVHFDNAGVHQAYLLNPMGQIVSRKKTYGTDIEFNNLPKGRYVVKVK</sequence>
<dbReference type="Proteomes" id="UP000000517">
    <property type="component" value="Chromosome"/>
</dbReference>
<dbReference type="KEGG" id="fsc:FSU_3191"/>
<evidence type="ECO:0000313" key="12">
    <source>
        <dbReference type="Proteomes" id="UP000001497"/>
    </source>
</evidence>
<dbReference type="EMBL" id="CP002158">
    <property type="protein sequence ID" value="ADL27020.1"/>
    <property type="molecule type" value="Genomic_DNA"/>
</dbReference>
<evidence type="ECO:0000256" key="6">
    <source>
        <dbReference type="PIRSR" id="PIRSR606710-2"/>
    </source>
</evidence>
<evidence type="ECO:0000256" key="5">
    <source>
        <dbReference type="PIRSR" id="PIRSR606710-1"/>
    </source>
</evidence>
<dbReference type="GO" id="GO:0005975">
    <property type="term" value="P:carbohydrate metabolic process"/>
    <property type="evidence" value="ECO:0007669"/>
    <property type="project" value="InterPro"/>
</dbReference>
<feature type="signal peptide" evidence="7">
    <location>
        <begin position="1"/>
        <end position="28"/>
    </location>
</feature>
<dbReference type="OrthoDB" id="9801455at2"/>
<dbReference type="PROSITE" id="PS51175">
    <property type="entry name" value="CBM6"/>
    <property type="match status" value="1"/>
</dbReference>
<accession>C9RMH4</accession>
<feature type="domain" description="CBM6" evidence="8">
    <location>
        <begin position="339"/>
        <end position="471"/>
    </location>
</feature>
<evidence type="ECO:0000256" key="3">
    <source>
        <dbReference type="ARBA" id="ARBA00022801"/>
    </source>
</evidence>
<dbReference type="InterPro" id="IPR023296">
    <property type="entry name" value="Glyco_hydro_beta-prop_sf"/>
</dbReference>
<feature type="chain" id="PRO_5003000261" evidence="7">
    <location>
        <begin position="29"/>
        <end position="692"/>
    </location>
</feature>
<dbReference type="eggNOG" id="COG3507">
    <property type="taxonomic scope" value="Bacteria"/>
</dbReference>
<dbReference type="KEGG" id="fsu:Fisuc_2622"/>
<dbReference type="AlphaFoldDB" id="C9RMH4"/>
<dbReference type="HOGENOM" id="CLU_412656_0_0_0"/>
<dbReference type="CAZy" id="GH43">
    <property type="family name" value="Glycoside Hydrolase Family 43"/>
</dbReference>
<dbReference type="PANTHER" id="PTHR43301">
    <property type="entry name" value="ARABINAN ENDO-1,5-ALPHA-L-ARABINOSIDASE"/>
    <property type="match status" value="1"/>
</dbReference>
<dbReference type="Pfam" id="PF04616">
    <property type="entry name" value="Glyco_hydro_43"/>
    <property type="match status" value="1"/>
</dbReference>
<keyword evidence="7" id="KW-0732">Signal</keyword>
<keyword evidence="4" id="KW-0326">Glycosidase</keyword>
<dbReference type="SUPFAM" id="SSF49785">
    <property type="entry name" value="Galactose-binding domain-like"/>
    <property type="match status" value="1"/>
</dbReference>
<keyword evidence="3 10" id="KW-0378">Hydrolase</keyword>
<evidence type="ECO:0000313" key="11">
    <source>
        <dbReference type="Proteomes" id="UP000000517"/>
    </source>
</evidence>
<protein>
    <submittedName>
        <fullName evidence="9">Glycoside hydrolase family 43</fullName>
    </submittedName>
    <submittedName>
        <fullName evidence="10">Glycosyl hydrolase, family 43</fullName>
    </submittedName>
</protein>
<dbReference type="InterPro" id="IPR050727">
    <property type="entry name" value="GH43_arabinanases"/>
</dbReference>
<dbReference type="PANTHER" id="PTHR43301:SF3">
    <property type="entry name" value="ARABINAN ENDO-1,5-ALPHA-L-ARABINOSIDASE A-RELATED"/>
    <property type="match status" value="1"/>
</dbReference>
<evidence type="ECO:0000256" key="7">
    <source>
        <dbReference type="SAM" id="SignalP"/>
    </source>
</evidence>
<evidence type="ECO:0000313" key="9">
    <source>
        <dbReference type="EMBL" id="ACX76206.1"/>
    </source>
</evidence>
<dbReference type="Gene3D" id="2.60.120.260">
    <property type="entry name" value="Galactose-binding domain-like"/>
    <property type="match status" value="2"/>
</dbReference>
<evidence type="ECO:0000256" key="4">
    <source>
        <dbReference type="ARBA" id="ARBA00023295"/>
    </source>
</evidence>
<dbReference type="PATRIC" id="fig|59374.8.peg.3052"/>
<dbReference type="CDD" id="cd08998">
    <property type="entry name" value="GH43_Arb43a-like"/>
    <property type="match status" value="1"/>
</dbReference>
<name>C9RMH4_FIBSS</name>
<feature type="active site" description="Proton donor" evidence="5">
    <location>
        <position position="217"/>
    </location>
</feature>
<dbReference type="GO" id="GO:0004553">
    <property type="term" value="F:hydrolase activity, hydrolyzing O-glycosyl compounds"/>
    <property type="evidence" value="ECO:0007669"/>
    <property type="project" value="InterPro"/>
</dbReference>
<dbReference type="InterPro" id="IPR005084">
    <property type="entry name" value="CBM6"/>
</dbReference>
<reference evidence="11" key="2">
    <citation type="submission" date="2010-08" db="EMBL/GenBank/DDBJ databases">
        <title>Complete sequence of Fibrobacter succinogenes subsp. succinogenes S85.</title>
        <authorList>
            <person name="Durkin A.S."/>
            <person name="Nelson K.E."/>
            <person name="Morrison M."/>
            <person name="Forsberg C.W."/>
            <person name="Wilson D.B."/>
            <person name="Russell J.B."/>
            <person name="Cann I.K.O."/>
            <person name="Mackie R.I."/>
            <person name="White B.A."/>
        </authorList>
    </citation>
    <scope>NUCLEOTIDE SEQUENCE [LARGE SCALE GENOMIC DNA]</scope>
    <source>
        <strain evidence="11">ATCC 19169 / S85</strain>
    </source>
</reference>
<gene>
    <name evidence="9" type="ordered locus">Fisuc_2622</name>
    <name evidence="10" type="ordered locus">FSU_3191</name>
</gene>
<dbReference type="Gene3D" id="2.115.10.20">
    <property type="entry name" value="Glycosyl hydrolase domain, family 43"/>
    <property type="match status" value="1"/>
</dbReference>
<proteinExistence type="inferred from homology"/>
<dbReference type="RefSeq" id="WP_014547224.1">
    <property type="nucleotide sequence ID" value="NC_013410.1"/>
</dbReference>
<dbReference type="InterPro" id="IPR006710">
    <property type="entry name" value="Glyco_hydro_43"/>
</dbReference>
<feature type="active site" description="Proton acceptor" evidence="5">
    <location>
        <position position="42"/>
    </location>
</feature>
<evidence type="ECO:0000256" key="2">
    <source>
        <dbReference type="ARBA" id="ARBA00009865"/>
    </source>
</evidence>
<keyword evidence="12" id="KW-1185">Reference proteome</keyword>
<comment type="similarity">
    <text evidence="2">Belongs to the glycosyl hydrolase 43 family.</text>
</comment>
<dbReference type="InterPro" id="IPR008979">
    <property type="entry name" value="Galactose-bd-like_sf"/>
</dbReference>
<reference evidence="10" key="3">
    <citation type="submission" date="2010-08" db="EMBL/GenBank/DDBJ databases">
        <authorList>
            <person name="Durkin A.S."/>
            <person name="Nelson K.E."/>
            <person name="Morrison M."/>
            <person name="Forsberg C.W."/>
            <person name="Wilson D.B."/>
            <person name="Russell J.B."/>
            <person name="Cann I.K.O."/>
            <person name="Mackie R.I."/>
            <person name="White B.A."/>
        </authorList>
    </citation>
    <scope>NUCLEOTIDE SEQUENCE</scope>
    <source>
        <strain evidence="10">S85</strain>
    </source>
</reference>
<dbReference type="GO" id="GO:0030246">
    <property type="term" value="F:carbohydrate binding"/>
    <property type="evidence" value="ECO:0007669"/>
    <property type="project" value="InterPro"/>
</dbReference>
<evidence type="ECO:0000256" key="1">
    <source>
        <dbReference type="ARBA" id="ARBA00004834"/>
    </source>
</evidence>
<organism evidence="10 11">
    <name type="scientific">Fibrobacter succinogenes (strain ATCC 19169 / S85)</name>
    <dbReference type="NCBI Taxonomy" id="59374"/>
    <lineage>
        <taxon>Bacteria</taxon>
        <taxon>Pseudomonadati</taxon>
        <taxon>Fibrobacterota</taxon>
        <taxon>Fibrobacteria</taxon>
        <taxon>Fibrobacterales</taxon>
        <taxon>Fibrobacteraceae</taxon>
        <taxon>Fibrobacter</taxon>
    </lineage>
</organism>
<feature type="site" description="Important for catalytic activity, responsible for pKa modulation of the active site Glu and correct orientation of both the proton donor and substrate" evidence="6">
    <location>
        <position position="160"/>
    </location>
</feature>
<dbReference type="Proteomes" id="UP000001497">
    <property type="component" value="Chromosome"/>
</dbReference>
<reference evidence="9 12" key="1">
    <citation type="submission" date="2009-10" db="EMBL/GenBank/DDBJ databases">
        <title>Complete sequence of Fibrobacter succinogenes subsp. succinogenes S85.</title>
        <authorList>
            <consortium name="US DOE Joint Genome Institute"/>
            <person name="Lucas S."/>
            <person name="Copeland A."/>
            <person name="Lapidus A."/>
            <person name="Glavina del Rio T."/>
            <person name="Tice H."/>
            <person name="Bruce D."/>
            <person name="Goodwin L."/>
            <person name="Pitluck S."/>
            <person name="Chertkov O."/>
            <person name="Detter J.C."/>
            <person name="Han C."/>
            <person name="Tapia R."/>
            <person name="Larimer F."/>
            <person name="Land M."/>
            <person name="Hauser L."/>
            <person name="Kyrpides N."/>
            <person name="Mikhailova N."/>
            <person name="Weimer P.J."/>
            <person name="Stevenson D.M."/>
            <person name="Boyum J."/>
            <person name="Brumm P.I."/>
            <person name="Mead D."/>
        </authorList>
    </citation>
    <scope>NUCLEOTIDE SEQUENCE [LARGE SCALE GENOMIC DNA]</scope>
    <source>
        <strain evidence="12">ATCC 19169 / S85</strain>
        <strain evidence="9">S85</strain>
    </source>
</reference>